<feature type="transmembrane region" description="Helical" evidence="1">
    <location>
        <begin position="6"/>
        <end position="25"/>
    </location>
</feature>
<evidence type="ECO:0000256" key="1">
    <source>
        <dbReference type="SAM" id="Phobius"/>
    </source>
</evidence>
<name>A0A2T4XUB7_ENTCL</name>
<reference evidence="2 4" key="1">
    <citation type="submission" date="2018-04" db="EMBL/GenBank/DDBJ databases">
        <title>Genome sequencing reveals highly heavy metal resistance and biotechnology application of the novel Enterobacter cloacae amazonensis isolated from wastewater river in Manaus - Amazonas.</title>
        <authorList>
            <person name="Astolfi M.C.T."/>
            <person name="Carvalho E.B.D.S."/>
            <person name="Lacerda L.B."/>
            <person name="Pinto M.V."/>
            <person name="Nogueira V.B."/>
            <person name="Barros A.M."/>
            <person name="Astolfi-Filho S."/>
        </authorList>
    </citation>
    <scope>NUCLEOTIDE SEQUENCE [LARGE SCALE GENOMIC DNA]</scope>
    <source>
        <strain evidence="4">amazonensis</strain>
        <strain evidence="2">Amazonensis</strain>
    </source>
</reference>
<dbReference type="InterPro" id="IPR029045">
    <property type="entry name" value="ClpP/crotonase-like_dom_sf"/>
</dbReference>
<evidence type="ECO:0000313" key="4">
    <source>
        <dbReference type="Proteomes" id="UP000241614"/>
    </source>
</evidence>
<dbReference type="EMBL" id="PZPP01000022">
    <property type="protein sequence ID" value="PTM33519.1"/>
    <property type="molecule type" value="Genomic_DNA"/>
</dbReference>
<dbReference type="Proteomes" id="UP000241614">
    <property type="component" value="Unassembled WGS sequence"/>
</dbReference>
<proteinExistence type="predicted"/>
<dbReference type="Gene3D" id="3.90.226.10">
    <property type="entry name" value="2-enoyl-CoA Hydratase, Chain A, domain 1"/>
    <property type="match status" value="1"/>
</dbReference>
<dbReference type="EMBL" id="QJSL01000021">
    <property type="protein sequence ID" value="RXW27246.1"/>
    <property type="molecule type" value="Genomic_DNA"/>
</dbReference>
<keyword evidence="1" id="KW-0472">Membrane</keyword>
<keyword evidence="1" id="KW-0812">Transmembrane</keyword>
<comment type="caution">
    <text evidence="2">The sequence shown here is derived from an EMBL/GenBank/DDBJ whole genome shotgun (WGS) entry which is preliminary data.</text>
</comment>
<evidence type="ECO:0000313" key="3">
    <source>
        <dbReference type="EMBL" id="RXW27246.1"/>
    </source>
</evidence>
<evidence type="ECO:0000313" key="5">
    <source>
        <dbReference type="Proteomes" id="UP000290875"/>
    </source>
</evidence>
<organism evidence="2 4">
    <name type="scientific">Enterobacter cloacae</name>
    <dbReference type="NCBI Taxonomy" id="550"/>
    <lineage>
        <taxon>Bacteria</taxon>
        <taxon>Pseudomonadati</taxon>
        <taxon>Pseudomonadota</taxon>
        <taxon>Gammaproteobacteria</taxon>
        <taxon>Enterobacterales</taxon>
        <taxon>Enterobacteriaceae</taxon>
        <taxon>Enterobacter</taxon>
        <taxon>Enterobacter cloacae complex</taxon>
    </lineage>
</organism>
<gene>
    <name evidence="2" type="ORF">DA103_22760</name>
    <name evidence="3" type="ORF">DM877_19880</name>
</gene>
<dbReference type="AlphaFoldDB" id="A0A2T4XUB7"/>
<sequence>MKIKKGYILCAVLIAILCTFAIYSYNAYRYKKASRDILYQLSSQLIVRQGLEPKLSTHLVFDTLYIDGNISKDDDKIISSIIKKNLIPVRTISINSGGGDVEAAIKIARIIHNKEINIEVRRLCLSSCANYLFPAAKNKIINYGSIIGFHGSPNSDDSKLTTTVNGEINTDTTITDRIFSEIRKTDKAFYKDINVSWMMPLCGQKENIGDPDTGLSTYSEKDFTRFGVKNISFTDGEMVWKKSMDIMGIPFAHYCKEN</sequence>
<dbReference type="RefSeq" id="WP_108091217.1">
    <property type="nucleotide sequence ID" value="NZ_PZPP01000022.1"/>
</dbReference>
<reference evidence="3 5" key="2">
    <citation type="submission" date="2018-06" db="EMBL/GenBank/DDBJ databases">
        <title>Carbapenemase-producing Enterobacteriaceae present in wastewater treatment plant effluent and nearby surface waters in the US.</title>
        <authorList>
            <person name="Mathys D.A."/>
            <person name="Mollenkopf D.F."/>
            <person name="Feicht S.M."/>
            <person name="Adams R.J."/>
            <person name="Albers A.L."/>
            <person name="Grooters S.V."/>
            <person name="Stuever D.M."/>
            <person name="Daniels J.B."/>
            <person name="Wittum T.E."/>
        </authorList>
    </citation>
    <scope>NUCLEOTIDE SEQUENCE [LARGE SCALE GENOMIC DNA]</scope>
    <source>
        <strain evidence="3 5">GEO_4_Eff_A</strain>
    </source>
</reference>
<keyword evidence="1" id="KW-1133">Transmembrane helix</keyword>
<dbReference type="SUPFAM" id="SSF52096">
    <property type="entry name" value="ClpP/crotonase"/>
    <property type="match status" value="1"/>
</dbReference>
<protein>
    <submittedName>
        <fullName evidence="2">Uncharacterized protein</fullName>
    </submittedName>
</protein>
<dbReference type="Proteomes" id="UP000290875">
    <property type="component" value="Unassembled WGS sequence"/>
</dbReference>
<accession>A0A2T4XUB7</accession>
<evidence type="ECO:0000313" key="2">
    <source>
        <dbReference type="EMBL" id="PTM33519.1"/>
    </source>
</evidence>
<dbReference type="OrthoDB" id="8581915at2"/>